<proteinExistence type="predicted"/>
<dbReference type="Proteomes" id="UP000887579">
    <property type="component" value="Unplaced"/>
</dbReference>
<accession>A0AC34FRM8</accession>
<dbReference type="WBParaSite" id="ES5_v2.g20105.t1">
    <property type="protein sequence ID" value="ES5_v2.g20105.t1"/>
    <property type="gene ID" value="ES5_v2.g20105"/>
</dbReference>
<reference evidence="2" key="1">
    <citation type="submission" date="2022-11" db="UniProtKB">
        <authorList>
            <consortium name="WormBaseParasite"/>
        </authorList>
    </citation>
    <scope>IDENTIFICATION</scope>
</reference>
<evidence type="ECO:0000313" key="2">
    <source>
        <dbReference type="WBParaSite" id="ES5_v2.g20105.t1"/>
    </source>
</evidence>
<protein>
    <submittedName>
        <fullName evidence="2">Uncharacterized protein</fullName>
    </submittedName>
</protein>
<evidence type="ECO:0000313" key="1">
    <source>
        <dbReference type="Proteomes" id="UP000887579"/>
    </source>
</evidence>
<name>A0AC34FRM8_9BILA</name>
<sequence length="652" mass="72463">MVLYYQNRDVKDQGILLDNLKDRVIEDAHAQISIDDTIYFEIHNDPQYIQGRKNLASAVNKCQEIADDSFEWVDMEHLQRAFPLIFDGEDYSKHRLKEWFPAQGGKMDQILQNIVFEEIEYKYSNPEQKVGLLFRLKEGETIQSITEKLNNFEKQVKPWRENLEQKILNDFDSRRRYKRNSRDENYGGGGGGNGNPNSYRPQQQKPTTSNNLRTTGPKMQKAPVSKIFGDSDSDDDARVENARYKANSYVRQKKSPIENTAVTKDTVVVGDASKPGLPKFEEKRFEDYQFIIKKYRLSKDSNLNELFLESMKEQAENNVQEPGSSKVTVSKVEIPAKKVAERVSLSPVLGNQFLNQARRPSYNADKAYTDDDEDEENDGDDDDDSSIASKPSLNAVVKKNQKIGNSSSSSDSENQSAAADTVAATNDLLNTPKETNNKSSSSSEEEENLNKMSEDRSKKPLVSSAGGSNARTPAAAPSIVHQPPKRFEFLTGRFNPSTEIPKSKKEQHRLEREKANGTNVKKEKQMTHQLPKPATTTSPPGATTTPCRTQAESTTTNATVAATATAAAKPVGGFAIPYNIPKTLNTAVTTTATTTTTTITVTAATGERRQNSDMNRREQGHAQEGILRPIPQRHPRGGASPLAPQHSNTGGG</sequence>
<organism evidence="1 2">
    <name type="scientific">Panagrolaimus sp. ES5</name>
    <dbReference type="NCBI Taxonomy" id="591445"/>
    <lineage>
        <taxon>Eukaryota</taxon>
        <taxon>Metazoa</taxon>
        <taxon>Ecdysozoa</taxon>
        <taxon>Nematoda</taxon>
        <taxon>Chromadorea</taxon>
        <taxon>Rhabditida</taxon>
        <taxon>Tylenchina</taxon>
        <taxon>Panagrolaimomorpha</taxon>
        <taxon>Panagrolaimoidea</taxon>
        <taxon>Panagrolaimidae</taxon>
        <taxon>Panagrolaimus</taxon>
    </lineage>
</organism>